<dbReference type="EMBL" id="ASHM01171103">
    <property type="protein sequence ID" value="PNX64838.1"/>
    <property type="molecule type" value="Genomic_DNA"/>
</dbReference>
<evidence type="ECO:0000313" key="1">
    <source>
        <dbReference type="EMBL" id="PNX64838.1"/>
    </source>
</evidence>
<dbReference type="AlphaFoldDB" id="A0A2K3KEY8"/>
<gene>
    <name evidence="1" type="ORF">L195_g062309</name>
</gene>
<organism evidence="1 2">
    <name type="scientific">Trifolium pratense</name>
    <name type="common">Red clover</name>
    <dbReference type="NCBI Taxonomy" id="57577"/>
    <lineage>
        <taxon>Eukaryota</taxon>
        <taxon>Viridiplantae</taxon>
        <taxon>Streptophyta</taxon>
        <taxon>Embryophyta</taxon>
        <taxon>Tracheophyta</taxon>
        <taxon>Spermatophyta</taxon>
        <taxon>Magnoliopsida</taxon>
        <taxon>eudicotyledons</taxon>
        <taxon>Gunneridae</taxon>
        <taxon>Pentapetalae</taxon>
        <taxon>rosids</taxon>
        <taxon>fabids</taxon>
        <taxon>Fabales</taxon>
        <taxon>Fabaceae</taxon>
        <taxon>Papilionoideae</taxon>
        <taxon>50 kb inversion clade</taxon>
        <taxon>NPAAA clade</taxon>
        <taxon>Hologalegina</taxon>
        <taxon>IRL clade</taxon>
        <taxon>Trifolieae</taxon>
        <taxon>Trifolium</taxon>
    </lineage>
</organism>
<dbReference type="ExpressionAtlas" id="A0A2K3KEY8">
    <property type="expression patterns" value="baseline"/>
</dbReference>
<dbReference type="Proteomes" id="UP000236291">
    <property type="component" value="Unassembled WGS sequence"/>
</dbReference>
<protein>
    <submittedName>
        <fullName evidence="1">Uncharacterized protein</fullName>
    </submittedName>
</protein>
<accession>A0A2K3KEY8</accession>
<feature type="non-terminal residue" evidence="1">
    <location>
        <position position="1"/>
    </location>
</feature>
<proteinExistence type="predicted"/>
<reference evidence="1 2" key="2">
    <citation type="journal article" date="2017" name="Front. Plant Sci.">
        <title>Gene Classification and Mining of Molecular Markers Useful in Red Clover (Trifolium pratense) Breeding.</title>
        <authorList>
            <person name="Istvanek J."/>
            <person name="Dluhosova J."/>
            <person name="Dluhos P."/>
            <person name="Patkova L."/>
            <person name="Nedelnik J."/>
            <person name="Repkova J."/>
        </authorList>
    </citation>
    <scope>NUCLEOTIDE SEQUENCE [LARGE SCALE GENOMIC DNA]</scope>
    <source>
        <strain evidence="2">cv. Tatra</strain>
        <tissue evidence="1">Young leaves</tissue>
    </source>
</reference>
<sequence length="61" mass="6947">RGFGDPQEYPICFDDLMERQFAFRVKWQPGYGGQASVLQCKDNKELVDKIQEQLPAGEVGL</sequence>
<reference evidence="1 2" key="1">
    <citation type="journal article" date="2014" name="Am. J. Bot.">
        <title>Genome assembly and annotation for red clover (Trifolium pratense; Fabaceae).</title>
        <authorList>
            <person name="Istvanek J."/>
            <person name="Jaros M."/>
            <person name="Krenek A."/>
            <person name="Repkova J."/>
        </authorList>
    </citation>
    <scope>NUCLEOTIDE SEQUENCE [LARGE SCALE GENOMIC DNA]</scope>
    <source>
        <strain evidence="2">cv. Tatra</strain>
        <tissue evidence="1">Young leaves</tissue>
    </source>
</reference>
<evidence type="ECO:0000313" key="2">
    <source>
        <dbReference type="Proteomes" id="UP000236291"/>
    </source>
</evidence>
<name>A0A2K3KEY8_TRIPR</name>
<comment type="caution">
    <text evidence="1">The sequence shown here is derived from an EMBL/GenBank/DDBJ whole genome shotgun (WGS) entry which is preliminary data.</text>
</comment>